<dbReference type="EMBL" id="JAKOGI010001766">
    <property type="protein sequence ID" value="KAJ8424133.1"/>
    <property type="molecule type" value="Genomic_DNA"/>
</dbReference>
<dbReference type="PANTHER" id="PTHR28627:SF1">
    <property type="entry name" value="CYTOCHROME C OXIDASE ASSEMBLY FACTOR 5"/>
    <property type="match status" value="1"/>
</dbReference>
<keyword evidence="3" id="KW-1133">Transmembrane helix</keyword>
<evidence type="ECO:0000256" key="3">
    <source>
        <dbReference type="SAM" id="Phobius"/>
    </source>
</evidence>
<name>A0A9Q1GT52_9CARY</name>
<evidence type="ECO:0000256" key="1">
    <source>
        <dbReference type="ARBA" id="ARBA00007785"/>
    </source>
</evidence>
<protein>
    <submittedName>
        <fullName evidence="4">Uncharacterized protein</fullName>
    </submittedName>
</protein>
<keyword evidence="2" id="KW-1015">Disulfide bond</keyword>
<accession>A0A9Q1GT52</accession>
<reference evidence="4" key="1">
    <citation type="submission" date="2022-04" db="EMBL/GenBank/DDBJ databases">
        <title>Carnegiea gigantea Genome sequencing and assembly v2.</title>
        <authorList>
            <person name="Copetti D."/>
            <person name="Sanderson M.J."/>
            <person name="Burquez A."/>
            <person name="Wojciechowski M.F."/>
        </authorList>
    </citation>
    <scope>NUCLEOTIDE SEQUENCE</scope>
    <source>
        <strain evidence="4">SGP5-SGP5p</strain>
        <tissue evidence="4">Aerial part</tissue>
    </source>
</reference>
<dbReference type="OrthoDB" id="1750342at2759"/>
<dbReference type="InterPro" id="IPR018793">
    <property type="entry name" value="Cyt_c_oxidase_assmbl_Pet191"/>
</dbReference>
<evidence type="ECO:0000313" key="5">
    <source>
        <dbReference type="Proteomes" id="UP001153076"/>
    </source>
</evidence>
<dbReference type="GO" id="GO:0033617">
    <property type="term" value="P:mitochondrial respiratory chain complex IV assembly"/>
    <property type="evidence" value="ECO:0007669"/>
    <property type="project" value="TreeGrafter"/>
</dbReference>
<sequence>MAKSCKGLAEELIKCLSESDCVKVQKRSFRECAGEKSPCIPTFSSLPLATSTTPIPLSPGAGPRWPVKLRVTGVAIGGPPEVCWILGLREPSVVHFAGRLGFVLALPCRFFRFLRQWRSWVFSGHCFGLAGSFCQFRWVWWRFSSRRRLLRSPESRRNSLSSLLPAQTLPFSPLVLPFYPSSRR</sequence>
<dbReference type="Pfam" id="PF10203">
    <property type="entry name" value="Pet191_N"/>
    <property type="match status" value="1"/>
</dbReference>
<comment type="similarity">
    <text evidence="1">Belongs to the PET191 family.</text>
</comment>
<comment type="caution">
    <text evidence="4">The sequence shown here is derived from an EMBL/GenBank/DDBJ whole genome shotgun (WGS) entry which is preliminary data.</text>
</comment>
<dbReference type="Proteomes" id="UP001153076">
    <property type="component" value="Unassembled WGS sequence"/>
</dbReference>
<keyword evidence="3" id="KW-0472">Membrane</keyword>
<gene>
    <name evidence="4" type="ORF">Cgig2_024376</name>
</gene>
<dbReference type="AlphaFoldDB" id="A0A9Q1GT52"/>
<evidence type="ECO:0000313" key="4">
    <source>
        <dbReference type="EMBL" id="KAJ8424133.1"/>
    </source>
</evidence>
<dbReference type="GO" id="GO:0005739">
    <property type="term" value="C:mitochondrion"/>
    <property type="evidence" value="ECO:0007669"/>
    <property type="project" value="TreeGrafter"/>
</dbReference>
<evidence type="ECO:0000256" key="2">
    <source>
        <dbReference type="ARBA" id="ARBA00023157"/>
    </source>
</evidence>
<keyword evidence="3" id="KW-0812">Transmembrane</keyword>
<feature type="transmembrane region" description="Helical" evidence="3">
    <location>
        <begin position="120"/>
        <end position="140"/>
    </location>
</feature>
<keyword evidence="5" id="KW-1185">Reference proteome</keyword>
<proteinExistence type="inferred from homology"/>
<dbReference type="PANTHER" id="PTHR28627">
    <property type="entry name" value="CYTOCHROME C OXIDASE ASSEMBLY FACTOR 5"/>
    <property type="match status" value="1"/>
</dbReference>
<organism evidence="4 5">
    <name type="scientific">Carnegiea gigantea</name>
    <dbReference type="NCBI Taxonomy" id="171969"/>
    <lineage>
        <taxon>Eukaryota</taxon>
        <taxon>Viridiplantae</taxon>
        <taxon>Streptophyta</taxon>
        <taxon>Embryophyta</taxon>
        <taxon>Tracheophyta</taxon>
        <taxon>Spermatophyta</taxon>
        <taxon>Magnoliopsida</taxon>
        <taxon>eudicotyledons</taxon>
        <taxon>Gunneridae</taxon>
        <taxon>Pentapetalae</taxon>
        <taxon>Caryophyllales</taxon>
        <taxon>Cactineae</taxon>
        <taxon>Cactaceae</taxon>
        <taxon>Cactoideae</taxon>
        <taxon>Echinocereeae</taxon>
        <taxon>Carnegiea</taxon>
    </lineage>
</organism>